<evidence type="ECO:0000313" key="3">
    <source>
        <dbReference type="EMBL" id="SHE94720.1"/>
    </source>
</evidence>
<dbReference type="PANTHER" id="PTHR43798:SF31">
    <property type="entry name" value="AB HYDROLASE SUPERFAMILY PROTEIN YCLE"/>
    <property type="match status" value="1"/>
</dbReference>
<dbReference type="InterPro" id="IPR000073">
    <property type="entry name" value="AB_hydrolase_1"/>
</dbReference>
<dbReference type="EMBL" id="FQVA01000001">
    <property type="protein sequence ID" value="SHE94720.1"/>
    <property type="molecule type" value="Genomic_DNA"/>
</dbReference>
<evidence type="ECO:0000313" key="4">
    <source>
        <dbReference type="Proteomes" id="UP000184170"/>
    </source>
</evidence>
<evidence type="ECO:0000256" key="1">
    <source>
        <dbReference type="ARBA" id="ARBA00022801"/>
    </source>
</evidence>
<dbReference type="Proteomes" id="UP000184170">
    <property type="component" value="Unassembled WGS sequence"/>
</dbReference>
<dbReference type="InterPro" id="IPR050266">
    <property type="entry name" value="AB_hydrolase_sf"/>
</dbReference>
<reference evidence="4" key="1">
    <citation type="submission" date="2016-11" db="EMBL/GenBank/DDBJ databases">
        <authorList>
            <person name="Varghese N."/>
            <person name="Submissions S."/>
        </authorList>
    </citation>
    <scope>NUCLEOTIDE SEQUENCE [LARGE SCALE GENOMIC DNA]</scope>
    <source>
        <strain evidence="4">CGMCC 1.7063</strain>
    </source>
</reference>
<sequence>MPYFSRDGRNLFFTDSAGQGAPLLLLHGLGSQGTDWQPQFDKLQGEFRVLTLDFPGHGNSDICAGPVSMKTLAEDALALLDHLGIARAHVAGLSLGGMVAFQLLASSAERLHSLTVINSGPGMASGRWRLQLVVALRTLLIRGFGLKTLAKRIAPKLFPRADQQPLREKFLQSIAAADEQTYLKILRAIGNFNVWREVAGSPVAVLILTADRDYTPVSYKAAYAATLGNARLSVIENSGHASPMDRPEQCNAQIRAFLREHAKRTEKPLESANYI</sequence>
<dbReference type="InterPro" id="IPR029058">
    <property type="entry name" value="AB_hydrolase_fold"/>
</dbReference>
<keyword evidence="4" id="KW-1185">Reference proteome</keyword>
<name>A0A1M4XMS3_9GAMM</name>
<dbReference type="PANTHER" id="PTHR43798">
    <property type="entry name" value="MONOACYLGLYCEROL LIPASE"/>
    <property type="match status" value="1"/>
</dbReference>
<evidence type="ECO:0000259" key="2">
    <source>
        <dbReference type="Pfam" id="PF12697"/>
    </source>
</evidence>
<dbReference type="STRING" id="494016.SAMN04487965_1008"/>
<protein>
    <submittedName>
        <fullName evidence="3">Pimeloyl-ACP methyl ester carboxylesterase</fullName>
    </submittedName>
</protein>
<keyword evidence="1" id="KW-0378">Hydrolase</keyword>
<accession>A0A1M4XMS3</accession>
<dbReference type="RefSeq" id="WP_073272301.1">
    <property type="nucleotide sequence ID" value="NZ_FQVA01000001.1"/>
</dbReference>
<dbReference type="OrthoDB" id="9780765at2"/>
<dbReference type="GO" id="GO:0016787">
    <property type="term" value="F:hydrolase activity"/>
    <property type="evidence" value="ECO:0007669"/>
    <property type="project" value="UniProtKB-KW"/>
</dbReference>
<organism evidence="3 4">
    <name type="scientific">Microbulbifer donghaiensis</name>
    <dbReference type="NCBI Taxonomy" id="494016"/>
    <lineage>
        <taxon>Bacteria</taxon>
        <taxon>Pseudomonadati</taxon>
        <taxon>Pseudomonadota</taxon>
        <taxon>Gammaproteobacteria</taxon>
        <taxon>Cellvibrionales</taxon>
        <taxon>Microbulbiferaceae</taxon>
        <taxon>Microbulbifer</taxon>
    </lineage>
</organism>
<dbReference type="AlphaFoldDB" id="A0A1M4XMS3"/>
<dbReference type="Pfam" id="PF12697">
    <property type="entry name" value="Abhydrolase_6"/>
    <property type="match status" value="1"/>
</dbReference>
<dbReference type="GO" id="GO:0016020">
    <property type="term" value="C:membrane"/>
    <property type="evidence" value="ECO:0007669"/>
    <property type="project" value="TreeGrafter"/>
</dbReference>
<dbReference type="SUPFAM" id="SSF53474">
    <property type="entry name" value="alpha/beta-Hydrolases"/>
    <property type="match status" value="1"/>
</dbReference>
<feature type="domain" description="AB hydrolase-1" evidence="2">
    <location>
        <begin position="23"/>
        <end position="252"/>
    </location>
</feature>
<dbReference type="Gene3D" id="3.40.50.1820">
    <property type="entry name" value="alpha/beta hydrolase"/>
    <property type="match status" value="1"/>
</dbReference>
<proteinExistence type="predicted"/>
<gene>
    <name evidence="3" type="ORF">SAMN04487965_1008</name>
</gene>